<protein>
    <recommendedName>
        <fullName evidence="1">N-acetyltransferase domain-containing protein</fullName>
    </recommendedName>
</protein>
<dbReference type="InterPro" id="IPR016181">
    <property type="entry name" value="Acyl_CoA_acyltransferase"/>
</dbReference>
<reference evidence="2 3" key="1">
    <citation type="submission" date="2017-07" db="EMBL/GenBank/DDBJ databases">
        <title>Annotated genome sequence of Bacterioplanes sanyensis isolated from Red Sea.</title>
        <authorList>
            <person name="Rehman Z.U."/>
        </authorList>
    </citation>
    <scope>NUCLEOTIDE SEQUENCE [LARGE SCALE GENOMIC DNA]</scope>
    <source>
        <strain evidence="2 3">NV9</strain>
    </source>
</reference>
<dbReference type="GO" id="GO:0016747">
    <property type="term" value="F:acyltransferase activity, transferring groups other than amino-acyl groups"/>
    <property type="evidence" value="ECO:0007669"/>
    <property type="project" value="InterPro"/>
</dbReference>
<dbReference type="Gene3D" id="3.40.630.30">
    <property type="match status" value="1"/>
</dbReference>
<dbReference type="EMBL" id="CP022530">
    <property type="protein sequence ID" value="ASP38423.1"/>
    <property type="molecule type" value="Genomic_DNA"/>
</dbReference>
<evidence type="ECO:0000259" key="1">
    <source>
        <dbReference type="Pfam" id="PF13302"/>
    </source>
</evidence>
<dbReference type="RefSeq" id="WP_094059617.1">
    <property type="nucleotide sequence ID" value="NZ_CP022530.1"/>
</dbReference>
<keyword evidence="3" id="KW-1185">Reference proteome</keyword>
<feature type="domain" description="N-acetyltransferase" evidence="1">
    <location>
        <begin position="15"/>
        <end position="147"/>
    </location>
</feature>
<gene>
    <name evidence="2" type="ORF">CHH28_06935</name>
</gene>
<name>A0A222FJL9_9GAMM</name>
<accession>A0A222FJL9</accession>
<dbReference type="AlphaFoldDB" id="A0A222FJL9"/>
<dbReference type="KEGG" id="bsan:CHH28_06935"/>
<dbReference type="Pfam" id="PF13302">
    <property type="entry name" value="Acetyltransf_3"/>
    <property type="match status" value="1"/>
</dbReference>
<evidence type="ECO:0000313" key="2">
    <source>
        <dbReference type="EMBL" id="ASP38423.1"/>
    </source>
</evidence>
<organism evidence="2 3">
    <name type="scientific">Bacterioplanes sanyensis</name>
    <dbReference type="NCBI Taxonomy" id="1249553"/>
    <lineage>
        <taxon>Bacteria</taxon>
        <taxon>Pseudomonadati</taxon>
        <taxon>Pseudomonadota</taxon>
        <taxon>Gammaproteobacteria</taxon>
        <taxon>Oceanospirillales</taxon>
        <taxon>Oceanospirillaceae</taxon>
        <taxon>Bacterioplanes</taxon>
    </lineage>
</organism>
<proteinExistence type="predicted"/>
<dbReference type="SUPFAM" id="SSF55729">
    <property type="entry name" value="Acyl-CoA N-acyltransferases (Nat)"/>
    <property type="match status" value="1"/>
</dbReference>
<dbReference type="OrthoDB" id="9801669at2"/>
<evidence type="ECO:0000313" key="3">
    <source>
        <dbReference type="Proteomes" id="UP000202440"/>
    </source>
</evidence>
<dbReference type="Proteomes" id="UP000202440">
    <property type="component" value="Chromosome"/>
</dbReference>
<sequence length="173" mass="20039">MNWNFDAGEFQLRLPVTEQDGDAVYELLKVAERRAHLPQLGMDVSAQALDDLRRWALRFQSREAACWLIEQQGQLRGRIGLQHINWMTRSARLWWELDEQMTLAEMQPVLAAVLNFVQQELNLHRVELRLSRGNQQHGQLAQGLGFVHEGYLPAQLEFEGNSIDLDIYSWLAS</sequence>
<dbReference type="InterPro" id="IPR000182">
    <property type="entry name" value="GNAT_dom"/>
</dbReference>